<protein>
    <recommendedName>
        <fullName evidence="6">Ribosomal RNA small subunit methyltransferase H</fullName>
        <ecNumber evidence="6">2.1.1.199</ecNumber>
    </recommendedName>
    <alternativeName>
        <fullName evidence="6">16S rRNA m(4)C1402 methyltransferase</fullName>
    </alternativeName>
    <alternativeName>
        <fullName evidence="6">rRNA (cytosine-N(4)-)-methyltransferase RsmH</fullName>
    </alternativeName>
</protein>
<comment type="similarity">
    <text evidence="1 6">Belongs to the methyltransferase superfamily. RsmH family.</text>
</comment>
<dbReference type="InterPro" id="IPR002903">
    <property type="entry name" value="RsmH"/>
</dbReference>
<evidence type="ECO:0000256" key="5">
    <source>
        <dbReference type="ARBA" id="ARBA00022691"/>
    </source>
</evidence>
<comment type="catalytic activity">
    <reaction evidence="6">
        <text>cytidine(1402) in 16S rRNA + S-adenosyl-L-methionine = N(4)-methylcytidine(1402) in 16S rRNA + S-adenosyl-L-homocysteine + H(+)</text>
        <dbReference type="Rhea" id="RHEA:42928"/>
        <dbReference type="Rhea" id="RHEA-COMP:10286"/>
        <dbReference type="Rhea" id="RHEA-COMP:10287"/>
        <dbReference type="ChEBI" id="CHEBI:15378"/>
        <dbReference type="ChEBI" id="CHEBI:57856"/>
        <dbReference type="ChEBI" id="CHEBI:59789"/>
        <dbReference type="ChEBI" id="CHEBI:74506"/>
        <dbReference type="ChEBI" id="CHEBI:82748"/>
        <dbReference type="EC" id="2.1.1.199"/>
    </reaction>
</comment>
<evidence type="ECO:0000313" key="8">
    <source>
        <dbReference type="EMBL" id="CAO80671.1"/>
    </source>
</evidence>
<dbReference type="AlphaFoldDB" id="B0VH56"/>
<dbReference type="HAMAP" id="MF_01007">
    <property type="entry name" value="16SrRNA_methyltr_H"/>
    <property type="match status" value="1"/>
</dbReference>
<feature type="binding site" evidence="6">
    <location>
        <position position="51"/>
    </location>
    <ligand>
        <name>S-adenosyl-L-methionine</name>
        <dbReference type="ChEBI" id="CHEBI:59789"/>
    </ligand>
</feature>
<comment type="subcellular location">
    <subcellularLocation>
        <location evidence="6">Cytoplasm</location>
    </subcellularLocation>
</comment>
<dbReference type="STRING" id="459349.CLOAM0789"/>
<dbReference type="EC" id="2.1.1.199" evidence="6"/>
<dbReference type="InterPro" id="IPR023397">
    <property type="entry name" value="SAM-dep_MeTrfase_MraW_recog"/>
</dbReference>
<keyword evidence="4 6" id="KW-0808">Transferase</keyword>
<dbReference type="KEGG" id="caci:CLOAM0789"/>
<evidence type="ECO:0000256" key="2">
    <source>
        <dbReference type="ARBA" id="ARBA00022552"/>
    </source>
</evidence>
<evidence type="ECO:0000313" key="9">
    <source>
        <dbReference type="Proteomes" id="UP000002019"/>
    </source>
</evidence>
<feature type="binding site" evidence="6">
    <location>
        <position position="105"/>
    </location>
    <ligand>
        <name>S-adenosyl-L-methionine</name>
        <dbReference type="ChEBI" id="CHEBI:59789"/>
    </ligand>
</feature>
<dbReference type="PANTHER" id="PTHR11265:SF0">
    <property type="entry name" value="12S RRNA N4-METHYLCYTIDINE METHYLTRANSFERASE"/>
    <property type="match status" value="1"/>
</dbReference>
<keyword evidence="3 6" id="KW-0489">Methyltransferase</keyword>
<gene>
    <name evidence="8" type="primary">mraW</name>
    <name evidence="6" type="synonym">rsmH</name>
    <name evidence="8" type="ordered locus">CLOAM0789</name>
</gene>
<evidence type="ECO:0000256" key="7">
    <source>
        <dbReference type="SAM" id="MobiDB-lite"/>
    </source>
</evidence>
<feature type="binding site" evidence="6">
    <location>
        <position position="77"/>
    </location>
    <ligand>
        <name>S-adenosyl-L-methionine</name>
        <dbReference type="ChEBI" id="CHEBI:59789"/>
    </ligand>
</feature>
<keyword evidence="5 6" id="KW-0949">S-adenosyl-L-methionine</keyword>
<dbReference type="Pfam" id="PF01795">
    <property type="entry name" value="Methyltransf_5"/>
    <property type="match status" value="1"/>
</dbReference>
<dbReference type="EMBL" id="CU466930">
    <property type="protein sequence ID" value="CAO80671.1"/>
    <property type="molecule type" value="Genomic_DNA"/>
</dbReference>
<dbReference type="CDD" id="cd02440">
    <property type="entry name" value="AdoMet_MTases"/>
    <property type="match status" value="1"/>
</dbReference>
<proteinExistence type="inferred from homology"/>
<feature type="binding site" evidence="6">
    <location>
        <begin position="32"/>
        <end position="34"/>
    </location>
    <ligand>
        <name>S-adenosyl-L-methionine</name>
        <dbReference type="ChEBI" id="CHEBI:59789"/>
    </ligand>
</feature>
<name>B0VH56_CLOAI</name>
<reference evidence="8 9" key="1">
    <citation type="journal article" date="2008" name="J. Bacteriol.">
        <title>'Candidatus Cloacamonas acidaminovorans': genome sequence reconstruction provides a first glimpse of a new bacterial division.</title>
        <authorList>
            <person name="Pelletier E."/>
            <person name="Kreimeyer A."/>
            <person name="Bocs S."/>
            <person name="Rouy Z."/>
            <person name="Gyapay G."/>
            <person name="Chouari R."/>
            <person name="Riviere D."/>
            <person name="Ganesan A."/>
            <person name="Daegelen P."/>
            <person name="Sghir A."/>
            <person name="Cohen G.N."/>
            <person name="Medigue C."/>
            <person name="Weissenbach J."/>
            <person name="Le Paslier D."/>
        </authorList>
    </citation>
    <scope>NUCLEOTIDE SEQUENCE [LARGE SCALE GENOMIC DNA]</scope>
    <source>
        <strain evidence="9">Evry</strain>
    </source>
</reference>
<keyword evidence="6" id="KW-0963">Cytoplasm</keyword>
<dbReference type="InterPro" id="IPR029063">
    <property type="entry name" value="SAM-dependent_MTases_sf"/>
</dbReference>
<evidence type="ECO:0000256" key="6">
    <source>
        <dbReference type="HAMAP-Rule" id="MF_01007"/>
    </source>
</evidence>
<feature type="compositionally biased region" description="Basic and acidic residues" evidence="7">
    <location>
        <begin position="300"/>
        <end position="314"/>
    </location>
</feature>
<organism evidence="8 9">
    <name type="scientific">Cloacimonas acidaminovorans (strain Evry)</name>
    <dbReference type="NCBI Taxonomy" id="459349"/>
    <lineage>
        <taxon>Bacteria</taxon>
        <taxon>Pseudomonadati</taxon>
        <taxon>Candidatus Cloacimonadota</taxon>
        <taxon>Candidatus Cloacimonadia</taxon>
        <taxon>Candidatus Cloacimonadales</taxon>
        <taxon>Candidatus Cloacimonadaceae</taxon>
        <taxon>Candidatus Cloacimonas</taxon>
    </lineage>
</organism>
<evidence type="ECO:0000256" key="1">
    <source>
        <dbReference type="ARBA" id="ARBA00010396"/>
    </source>
</evidence>
<dbReference type="NCBIfam" id="TIGR00006">
    <property type="entry name" value="16S rRNA (cytosine(1402)-N(4))-methyltransferase RsmH"/>
    <property type="match status" value="1"/>
</dbReference>
<dbReference type="eggNOG" id="COG0275">
    <property type="taxonomic scope" value="Bacteria"/>
</dbReference>
<keyword evidence="9" id="KW-1185">Reference proteome</keyword>
<dbReference type="PIRSF" id="PIRSF004486">
    <property type="entry name" value="MraW"/>
    <property type="match status" value="1"/>
</dbReference>
<comment type="function">
    <text evidence="6">Specifically methylates the N4 position of cytidine in position 1402 (C1402) of 16S rRNA.</text>
</comment>
<feature type="binding site" evidence="6">
    <location>
        <position position="98"/>
    </location>
    <ligand>
        <name>S-adenosyl-L-methionine</name>
        <dbReference type="ChEBI" id="CHEBI:59789"/>
    </ligand>
</feature>
<dbReference type="SUPFAM" id="SSF81799">
    <property type="entry name" value="Putative methyltransferase TM0872, insert domain"/>
    <property type="match status" value="1"/>
</dbReference>
<keyword evidence="2 6" id="KW-0698">rRNA processing</keyword>
<dbReference type="Gene3D" id="3.40.50.150">
    <property type="entry name" value="Vaccinia Virus protein VP39"/>
    <property type="match status" value="1"/>
</dbReference>
<dbReference type="RefSeq" id="WP_015424530.1">
    <property type="nucleotide sequence ID" value="NC_020449.1"/>
</dbReference>
<dbReference type="OrthoDB" id="9806637at2"/>
<dbReference type="PANTHER" id="PTHR11265">
    <property type="entry name" value="S-ADENOSYL-METHYLTRANSFERASE MRAW"/>
    <property type="match status" value="1"/>
</dbReference>
<dbReference type="HOGENOM" id="CLU_038422_2_0_0"/>
<dbReference type="SUPFAM" id="SSF53335">
    <property type="entry name" value="S-adenosyl-L-methionine-dependent methyltransferases"/>
    <property type="match status" value="1"/>
</dbReference>
<dbReference type="GO" id="GO:0071424">
    <property type="term" value="F:rRNA (cytosine-N4-)-methyltransferase activity"/>
    <property type="evidence" value="ECO:0007669"/>
    <property type="project" value="UniProtKB-UniRule"/>
</dbReference>
<feature type="region of interest" description="Disordered" evidence="7">
    <location>
        <begin position="285"/>
        <end position="327"/>
    </location>
</feature>
<evidence type="ECO:0000256" key="3">
    <source>
        <dbReference type="ARBA" id="ARBA00022603"/>
    </source>
</evidence>
<dbReference type="Gene3D" id="1.10.150.170">
    <property type="entry name" value="Putative methyltransferase TM0872, insert domain"/>
    <property type="match status" value="1"/>
</dbReference>
<accession>B0VH56</accession>
<dbReference type="Proteomes" id="UP000002019">
    <property type="component" value="Chromosome"/>
</dbReference>
<evidence type="ECO:0000256" key="4">
    <source>
        <dbReference type="ARBA" id="ARBA00022679"/>
    </source>
</evidence>
<dbReference type="GO" id="GO:0005737">
    <property type="term" value="C:cytoplasm"/>
    <property type="evidence" value="ECO:0007669"/>
    <property type="project" value="UniProtKB-SubCell"/>
</dbReference>
<dbReference type="GO" id="GO:0070475">
    <property type="term" value="P:rRNA base methylation"/>
    <property type="evidence" value="ECO:0007669"/>
    <property type="project" value="UniProtKB-UniRule"/>
</dbReference>
<sequence>MTFHTPVMVKECLSYLNLRAGYIYVDATTGGGGHSLAMLKAQPEIKLYCFDQDSEAIEEAGKILHNYNNVELIQANFKQLRTELAYRKIKGIDGILFDLGVSSHQLECTERGFSFEKDAPLDMRMDKNLKNSAYNAVNELDTKTLTNIFREYGEEQNAYRIAKAIEKSSKPIKTTRELAKIVESIAGKGTKASLKTKVRVFQALRIYVNKELESLSLALQDAINLLNPQGRIVVISYHSLEDRIVKQTFKKAEQKNEEQSVLPNSNKNHQQQLIILTKKPVTATEEEILVNPRSRSAKLRAGEKVQREKRETKTSRKPNRQNSQEEK</sequence>